<feature type="domain" description="dATP/dGTP diphosphohydrolase N-terminal" evidence="1">
    <location>
        <begin position="38"/>
        <end position="127"/>
    </location>
</feature>
<accession>A0A081RW01</accession>
<dbReference type="InterPro" id="IPR044038">
    <property type="entry name" value="dATP/dGTP_diPOhydrolase_N"/>
</dbReference>
<dbReference type="Pfam" id="PF18909">
    <property type="entry name" value="dGTP_diPhyd_N"/>
    <property type="match status" value="1"/>
</dbReference>
<sequence>MITNAMCPICKKREHSQIRTISHIKVCNFCSTRIFKPYDKHDAGKYRFSLLPLQPVIETLRVLEFGANKYSPDGWKYVPNGLTRYFDALMRHIFAYRSGEKYDPESNLSHLAHAACCLLFLMELEDLITEKQK</sequence>
<organism evidence="2 3">
    <name type="scientific">Photorhabdus temperata subsp. temperata Meg1</name>
    <dbReference type="NCBI Taxonomy" id="1393735"/>
    <lineage>
        <taxon>Bacteria</taxon>
        <taxon>Pseudomonadati</taxon>
        <taxon>Pseudomonadota</taxon>
        <taxon>Gammaproteobacteria</taxon>
        <taxon>Enterobacterales</taxon>
        <taxon>Morganellaceae</taxon>
        <taxon>Photorhabdus</taxon>
    </lineage>
</organism>
<proteinExistence type="predicted"/>
<reference evidence="2 3" key="1">
    <citation type="submission" date="2014-03" db="EMBL/GenBank/DDBJ databases">
        <title>Draft Genome of Photorhabdus temperata Meg1.</title>
        <authorList>
            <person name="Hurst S.G.IV."/>
            <person name="Morris K."/>
            <person name="Thomas K."/>
            <person name="Tisa L.S."/>
        </authorList>
    </citation>
    <scope>NUCLEOTIDE SEQUENCE [LARGE SCALE GENOMIC DNA]</scope>
    <source>
        <strain evidence="2 3">Meg1</strain>
    </source>
</reference>
<comment type="caution">
    <text evidence="2">The sequence shown here is derived from an EMBL/GenBank/DDBJ whole genome shotgun (WGS) entry which is preliminary data.</text>
</comment>
<dbReference type="Proteomes" id="UP000028002">
    <property type="component" value="Unassembled WGS sequence"/>
</dbReference>
<dbReference type="AlphaFoldDB" id="A0A081RW01"/>
<evidence type="ECO:0000313" key="3">
    <source>
        <dbReference type="Proteomes" id="UP000028002"/>
    </source>
</evidence>
<dbReference type="PATRIC" id="fig|1393735.3.peg.2637"/>
<dbReference type="EMBL" id="JGVH01000040">
    <property type="protein sequence ID" value="KER02854.1"/>
    <property type="molecule type" value="Genomic_DNA"/>
</dbReference>
<name>A0A081RW01_PHOTE</name>
<evidence type="ECO:0000313" key="2">
    <source>
        <dbReference type="EMBL" id="KER02854.1"/>
    </source>
</evidence>
<protein>
    <recommendedName>
        <fullName evidence="1">dATP/dGTP diphosphohydrolase N-terminal domain-containing protein</fullName>
    </recommendedName>
</protein>
<gene>
    <name evidence="2" type="ORF">MEG1DRAFT_02583</name>
</gene>
<dbReference type="RefSeq" id="WP_200875291.1">
    <property type="nucleotide sequence ID" value="NZ_CAWLUD010000040.1"/>
</dbReference>
<evidence type="ECO:0000259" key="1">
    <source>
        <dbReference type="Pfam" id="PF18909"/>
    </source>
</evidence>